<proteinExistence type="predicted"/>
<dbReference type="SUPFAM" id="SSF54523">
    <property type="entry name" value="Pili subunits"/>
    <property type="match status" value="1"/>
</dbReference>
<organism evidence="3 4">
    <name type="scientific">Novipirellula herctigrandis</name>
    <dbReference type="NCBI Taxonomy" id="2527986"/>
    <lineage>
        <taxon>Bacteria</taxon>
        <taxon>Pseudomonadati</taxon>
        <taxon>Planctomycetota</taxon>
        <taxon>Planctomycetia</taxon>
        <taxon>Pirellulales</taxon>
        <taxon>Pirellulaceae</taxon>
        <taxon>Novipirellula</taxon>
    </lineage>
</organism>
<protein>
    <submittedName>
        <fullName evidence="3">Type II secretion system protein G</fullName>
    </submittedName>
</protein>
<keyword evidence="4" id="KW-1185">Reference proteome</keyword>
<dbReference type="Gene3D" id="3.30.700.10">
    <property type="entry name" value="Glycoprotein, Type 4 Pilin"/>
    <property type="match status" value="1"/>
</dbReference>
<evidence type="ECO:0000256" key="1">
    <source>
        <dbReference type="ARBA" id="ARBA00022481"/>
    </source>
</evidence>
<dbReference type="PRINTS" id="PR00813">
    <property type="entry name" value="BCTERIALGSPG"/>
</dbReference>
<gene>
    <name evidence="3" type="primary">epsG_3</name>
    <name evidence="3" type="ORF">CA13_34720</name>
</gene>
<dbReference type="EMBL" id="SJPJ01000001">
    <property type="protein sequence ID" value="TWT82017.1"/>
    <property type="molecule type" value="Genomic_DNA"/>
</dbReference>
<keyword evidence="1" id="KW-0488">Methylation</keyword>
<dbReference type="InterPro" id="IPR000983">
    <property type="entry name" value="Bac_GSPG_pilin"/>
</dbReference>
<keyword evidence="2" id="KW-0812">Transmembrane</keyword>
<evidence type="ECO:0000313" key="4">
    <source>
        <dbReference type="Proteomes" id="UP000315010"/>
    </source>
</evidence>
<dbReference type="InterPro" id="IPR012902">
    <property type="entry name" value="N_methyl_site"/>
</dbReference>
<evidence type="ECO:0000256" key="2">
    <source>
        <dbReference type="SAM" id="Phobius"/>
    </source>
</evidence>
<dbReference type="PROSITE" id="PS00409">
    <property type="entry name" value="PROKAR_NTER_METHYL"/>
    <property type="match status" value="1"/>
</dbReference>
<dbReference type="GO" id="GO:0015627">
    <property type="term" value="C:type II protein secretion system complex"/>
    <property type="evidence" value="ECO:0007669"/>
    <property type="project" value="InterPro"/>
</dbReference>
<dbReference type="Pfam" id="PF07963">
    <property type="entry name" value="N_methyl"/>
    <property type="match status" value="1"/>
</dbReference>
<dbReference type="InterPro" id="IPR045584">
    <property type="entry name" value="Pilin-like"/>
</dbReference>
<accession>A0A5C5Z4R5</accession>
<dbReference type="NCBIfam" id="TIGR02532">
    <property type="entry name" value="IV_pilin_GFxxxE"/>
    <property type="match status" value="1"/>
</dbReference>
<sequence length="424" mass="45619">MRTEKRKTGFTLVEILVVIVIIGILAGLAIPAVTGALRTAKEAAIRQEIDVLSQSLEAYRLDRGSYPPDFSDWNAVERHFRKAFPNMNDNELRILSQFTHYNSGLAQTDVGAVTDPRTSAAFGHYPHAIDRAEALVFCLGGFSSDKKRPFTGQGGPLVLASGSTDPYTAGASSSDFLKYQYNTDRNQGQFPFKTQDLTIALLTSPTAYAYSNDEGAGGAGGSSTANSLGATVYADPFPVFRPNSTEMPIAYFNSSTYNITYGTDPSGSSAPAWLTTARYLQSLNVYCPPGDLADVGIARPYASNVIDTTPPSTIRGFSVTLAVAEFAENKRFQLISAGLDNNYGGLVSVSGSSLPSSGCLYIYSVGRAYNPFATTTQATTMESLQRYQDNETAKAFGGSEVYISNPQLDNVTNFSTRTLESDLE</sequence>
<dbReference type="Proteomes" id="UP000315010">
    <property type="component" value="Unassembled WGS sequence"/>
</dbReference>
<keyword evidence="2" id="KW-0472">Membrane</keyword>
<dbReference type="PANTHER" id="PTHR30093:SF2">
    <property type="entry name" value="TYPE II SECRETION SYSTEM PROTEIN H"/>
    <property type="match status" value="1"/>
</dbReference>
<keyword evidence="2" id="KW-1133">Transmembrane helix</keyword>
<comment type="caution">
    <text evidence="3">The sequence shown here is derived from an EMBL/GenBank/DDBJ whole genome shotgun (WGS) entry which is preliminary data.</text>
</comment>
<dbReference type="RefSeq" id="WP_146398263.1">
    <property type="nucleotide sequence ID" value="NZ_SJPJ01000001.1"/>
</dbReference>
<feature type="transmembrane region" description="Helical" evidence="2">
    <location>
        <begin position="12"/>
        <end position="33"/>
    </location>
</feature>
<dbReference type="OrthoDB" id="283383at2"/>
<dbReference type="PANTHER" id="PTHR30093">
    <property type="entry name" value="GENERAL SECRETION PATHWAY PROTEIN G"/>
    <property type="match status" value="1"/>
</dbReference>
<name>A0A5C5Z4R5_9BACT</name>
<dbReference type="AlphaFoldDB" id="A0A5C5Z4R5"/>
<dbReference type="GO" id="GO:0015628">
    <property type="term" value="P:protein secretion by the type II secretion system"/>
    <property type="evidence" value="ECO:0007669"/>
    <property type="project" value="InterPro"/>
</dbReference>
<evidence type="ECO:0000313" key="3">
    <source>
        <dbReference type="EMBL" id="TWT82017.1"/>
    </source>
</evidence>
<reference evidence="3 4" key="1">
    <citation type="submission" date="2019-02" db="EMBL/GenBank/DDBJ databases">
        <title>Deep-cultivation of Planctomycetes and their phenomic and genomic characterization uncovers novel biology.</title>
        <authorList>
            <person name="Wiegand S."/>
            <person name="Jogler M."/>
            <person name="Boedeker C."/>
            <person name="Pinto D."/>
            <person name="Vollmers J."/>
            <person name="Rivas-Marin E."/>
            <person name="Kohn T."/>
            <person name="Peeters S.H."/>
            <person name="Heuer A."/>
            <person name="Rast P."/>
            <person name="Oberbeckmann S."/>
            <person name="Bunk B."/>
            <person name="Jeske O."/>
            <person name="Meyerdierks A."/>
            <person name="Storesund J.E."/>
            <person name="Kallscheuer N."/>
            <person name="Luecker S."/>
            <person name="Lage O.M."/>
            <person name="Pohl T."/>
            <person name="Merkel B.J."/>
            <person name="Hornburger P."/>
            <person name="Mueller R.-W."/>
            <person name="Bruemmer F."/>
            <person name="Labrenz M."/>
            <person name="Spormann A.M."/>
            <person name="Op Den Camp H."/>
            <person name="Overmann J."/>
            <person name="Amann R."/>
            <person name="Jetten M.S.M."/>
            <person name="Mascher T."/>
            <person name="Medema M.H."/>
            <person name="Devos D.P."/>
            <person name="Kaster A.-K."/>
            <person name="Ovreas L."/>
            <person name="Rohde M."/>
            <person name="Galperin M.Y."/>
            <person name="Jogler C."/>
        </authorList>
    </citation>
    <scope>NUCLEOTIDE SEQUENCE [LARGE SCALE GENOMIC DNA]</scope>
    <source>
        <strain evidence="3 4">CA13</strain>
    </source>
</reference>